<organism evidence="9 10">
    <name type="scientific">Crossiella cryophila</name>
    <dbReference type="NCBI Taxonomy" id="43355"/>
    <lineage>
        <taxon>Bacteria</taxon>
        <taxon>Bacillati</taxon>
        <taxon>Actinomycetota</taxon>
        <taxon>Actinomycetes</taxon>
        <taxon>Pseudonocardiales</taxon>
        <taxon>Pseudonocardiaceae</taxon>
        <taxon>Crossiella</taxon>
    </lineage>
</organism>
<dbReference type="EMBL" id="JACHMH010000001">
    <property type="protein sequence ID" value="MBB4678117.1"/>
    <property type="molecule type" value="Genomic_DNA"/>
</dbReference>
<gene>
    <name evidence="9" type="ORF">HNR67_004235</name>
</gene>
<evidence type="ECO:0000256" key="5">
    <source>
        <dbReference type="ARBA" id="ARBA00022989"/>
    </source>
</evidence>
<dbReference type="FunFam" id="1.10.3730.20:FF:000001">
    <property type="entry name" value="Quaternary ammonium compound resistance transporter SugE"/>
    <property type="match status" value="1"/>
</dbReference>
<dbReference type="SUPFAM" id="SSF103481">
    <property type="entry name" value="Multidrug resistance efflux transporter EmrE"/>
    <property type="match status" value="1"/>
</dbReference>
<evidence type="ECO:0000313" key="10">
    <source>
        <dbReference type="Proteomes" id="UP000533598"/>
    </source>
</evidence>
<feature type="transmembrane region" description="Helical" evidence="8">
    <location>
        <begin position="14"/>
        <end position="33"/>
    </location>
</feature>
<evidence type="ECO:0000256" key="4">
    <source>
        <dbReference type="ARBA" id="ARBA00022692"/>
    </source>
</evidence>
<protein>
    <submittedName>
        <fullName evidence="9">Quaternary ammonium compound-resistance protein SugE</fullName>
    </submittedName>
</protein>
<keyword evidence="5 8" id="KW-1133">Transmembrane helix</keyword>
<feature type="transmembrane region" description="Helical" evidence="8">
    <location>
        <begin position="72"/>
        <end position="90"/>
    </location>
</feature>
<evidence type="ECO:0000256" key="3">
    <source>
        <dbReference type="ARBA" id="ARBA00022475"/>
    </source>
</evidence>
<sequence length="118" mass="12151">MSGATAVETGSKQMAWTLLIVAGLFEIVFATALKQAEGFTKLWPSVIGISCAAISFFLLSVSLKTLPVGTGYAVWVGIGAVGVALAGIFTQGDSASPLRFVFLALIVGGIIGLRFVQA</sequence>
<reference evidence="9 10" key="1">
    <citation type="submission" date="2020-08" db="EMBL/GenBank/DDBJ databases">
        <title>Sequencing the genomes of 1000 actinobacteria strains.</title>
        <authorList>
            <person name="Klenk H.-P."/>
        </authorList>
    </citation>
    <scope>NUCLEOTIDE SEQUENCE [LARGE SCALE GENOMIC DNA]</scope>
    <source>
        <strain evidence="9 10">DSM 44230</strain>
    </source>
</reference>
<accession>A0A7W7CBI3</accession>
<dbReference type="PANTHER" id="PTHR30561:SF0">
    <property type="entry name" value="GUANIDINIUM EXPORTER"/>
    <property type="match status" value="1"/>
</dbReference>
<evidence type="ECO:0000256" key="2">
    <source>
        <dbReference type="ARBA" id="ARBA00022448"/>
    </source>
</evidence>
<dbReference type="AlphaFoldDB" id="A0A7W7CBI3"/>
<name>A0A7W7CBI3_9PSEU</name>
<proteinExistence type="inferred from homology"/>
<dbReference type="Gene3D" id="1.10.3730.20">
    <property type="match status" value="1"/>
</dbReference>
<feature type="transmembrane region" description="Helical" evidence="8">
    <location>
        <begin position="97"/>
        <end position="116"/>
    </location>
</feature>
<keyword evidence="3" id="KW-1003">Cell membrane</keyword>
<keyword evidence="10" id="KW-1185">Reference proteome</keyword>
<dbReference type="GO" id="GO:0022857">
    <property type="term" value="F:transmembrane transporter activity"/>
    <property type="evidence" value="ECO:0007669"/>
    <property type="project" value="InterPro"/>
</dbReference>
<dbReference type="RefSeq" id="WP_281403247.1">
    <property type="nucleotide sequence ID" value="NZ_BAAAUI010000041.1"/>
</dbReference>
<keyword evidence="6 8" id="KW-0472">Membrane</keyword>
<evidence type="ECO:0000256" key="1">
    <source>
        <dbReference type="ARBA" id="ARBA00004651"/>
    </source>
</evidence>
<comment type="caution">
    <text evidence="9">The sequence shown here is derived from an EMBL/GenBank/DDBJ whole genome shotgun (WGS) entry which is preliminary data.</text>
</comment>
<dbReference type="InterPro" id="IPR037185">
    <property type="entry name" value="EmrE-like"/>
</dbReference>
<evidence type="ECO:0000256" key="7">
    <source>
        <dbReference type="RuleBase" id="RU003942"/>
    </source>
</evidence>
<dbReference type="InterPro" id="IPR045324">
    <property type="entry name" value="Small_multidrug_res"/>
</dbReference>
<dbReference type="InterPro" id="IPR000390">
    <property type="entry name" value="Small_drug/metabolite_transptr"/>
</dbReference>
<comment type="subcellular location">
    <subcellularLocation>
        <location evidence="1 7">Cell membrane</location>
        <topology evidence="1 7">Multi-pass membrane protein</topology>
    </subcellularLocation>
</comment>
<keyword evidence="4 7" id="KW-0812">Transmembrane</keyword>
<dbReference type="GO" id="GO:0005886">
    <property type="term" value="C:plasma membrane"/>
    <property type="evidence" value="ECO:0007669"/>
    <property type="project" value="UniProtKB-SubCell"/>
</dbReference>
<comment type="similarity">
    <text evidence="7">Belongs to the drug/metabolite transporter (DMT) superfamily. Small multidrug resistance (SMR) (TC 2.A.7.1) family.</text>
</comment>
<evidence type="ECO:0000256" key="6">
    <source>
        <dbReference type="ARBA" id="ARBA00023136"/>
    </source>
</evidence>
<evidence type="ECO:0000313" key="9">
    <source>
        <dbReference type="EMBL" id="MBB4678117.1"/>
    </source>
</evidence>
<dbReference type="Pfam" id="PF00893">
    <property type="entry name" value="Multi_Drug_Res"/>
    <property type="match status" value="1"/>
</dbReference>
<evidence type="ECO:0000256" key="8">
    <source>
        <dbReference type="SAM" id="Phobius"/>
    </source>
</evidence>
<keyword evidence="2" id="KW-0813">Transport</keyword>
<dbReference type="Proteomes" id="UP000533598">
    <property type="component" value="Unassembled WGS sequence"/>
</dbReference>
<feature type="transmembrane region" description="Helical" evidence="8">
    <location>
        <begin position="45"/>
        <end position="66"/>
    </location>
</feature>
<dbReference type="PANTHER" id="PTHR30561">
    <property type="entry name" value="SMR FAMILY PROTON-DEPENDENT DRUG EFFLUX TRANSPORTER SUGE"/>
    <property type="match status" value="1"/>
</dbReference>